<protein>
    <submittedName>
        <fullName evidence="2">Uncharacterized protein</fullName>
    </submittedName>
</protein>
<accession>A0ABR3X573</accession>
<dbReference type="EMBL" id="JAZHXJ010000164">
    <property type="protein sequence ID" value="KAL1871030.1"/>
    <property type="molecule type" value="Genomic_DNA"/>
</dbReference>
<evidence type="ECO:0000256" key="1">
    <source>
        <dbReference type="SAM" id="MobiDB-lite"/>
    </source>
</evidence>
<gene>
    <name evidence="2" type="ORF">VTK73DRAFT_2339</name>
</gene>
<sequence>MLFLDDLSQDEEKQRGTENAKVLQGLQDRHNPRCGVKRGNRSKHRNGRSSPLTILSILGLMHWESPPPDHPSLCKSVESRALPPPKSFVTLQHVRSFRKGKRETTDQSRAPRFPPFPQTTPIGQFGGGLGGPCPTTCSGWAVTSFPFRSFSFPFFLRGLHACAT</sequence>
<feature type="region of interest" description="Disordered" evidence="1">
    <location>
        <begin position="95"/>
        <end position="119"/>
    </location>
</feature>
<proteinExistence type="predicted"/>
<reference evidence="2 3" key="1">
    <citation type="journal article" date="2024" name="Commun. Biol.">
        <title>Comparative genomic analysis of thermophilic fungi reveals convergent evolutionary adaptations and gene losses.</title>
        <authorList>
            <person name="Steindorff A.S."/>
            <person name="Aguilar-Pontes M.V."/>
            <person name="Robinson A.J."/>
            <person name="Andreopoulos B."/>
            <person name="LaButti K."/>
            <person name="Kuo A."/>
            <person name="Mondo S."/>
            <person name="Riley R."/>
            <person name="Otillar R."/>
            <person name="Haridas S."/>
            <person name="Lipzen A."/>
            <person name="Grimwood J."/>
            <person name="Schmutz J."/>
            <person name="Clum A."/>
            <person name="Reid I.D."/>
            <person name="Moisan M.C."/>
            <person name="Butler G."/>
            <person name="Nguyen T.T.M."/>
            <person name="Dewar K."/>
            <person name="Conant G."/>
            <person name="Drula E."/>
            <person name="Henrissat B."/>
            <person name="Hansel C."/>
            <person name="Singer S."/>
            <person name="Hutchinson M.I."/>
            <person name="de Vries R.P."/>
            <person name="Natvig D.O."/>
            <person name="Powell A.J."/>
            <person name="Tsang A."/>
            <person name="Grigoriev I.V."/>
        </authorList>
    </citation>
    <scope>NUCLEOTIDE SEQUENCE [LARGE SCALE GENOMIC DNA]</scope>
    <source>
        <strain evidence="2 3">ATCC 24622</strain>
    </source>
</reference>
<name>A0ABR3X573_9PEZI</name>
<evidence type="ECO:0000313" key="3">
    <source>
        <dbReference type="Proteomes" id="UP001586593"/>
    </source>
</evidence>
<feature type="compositionally biased region" description="Basic residues" evidence="1">
    <location>
        <begin position="35"/>
        <end position="47"/>
    </location>
</feature>
<comment type="caution">
    <text evidence="2">The sequence shown here is derived from an EMBL/GenBank/DDBJ whole genome shotgun (WGS) entry which is preliminary data.</text>
</comment>
<evidence type="ECO:0000313" key="2">
    <source>
        <dbReference type="EMBL" id="KAL1871030.1"/>
    </source>
</evidence>
<dbReference type="Proteomes" id="UP001586593">
    <property type="component" value="Unassembled WGS sequence"/>
</dbReference>
<organism evidence="2 3">
    <name type="scientific">Phialemonium thermophilum</name>
    <dbReference type="NCBI Taxonomy" id="223376"/>
    <lineage>
        <taxon>Eukaryota</taxon>
        <taxon>Fungi</taxon>
        <taxon>Dikarya</taxon>
        <taxon>Ascomycota</taxon>
        <taxon>Pezizomycotina</taxon>
        <taxon>Sordariomycetes</taxon>
        <taxon>Sordariomycetidae</taxon>
        <taxon>Cephalothecales</taxon>
        <taxon>Cephalothecaceae</taxon>
        <taxon>Phialemonium</taxon>
    </lineage>
</organism>
<keyword evidence="3" id="KW-1185">Reference proteome</keyword>
<feature type="region of interest" description="Disordered" evidence="1">
    <location>
        <begin position="1"/>
        <end position="49"/>
    </location>
</feature>